<proteinExistence type="predicted"/>
<dbReference type="Proteomes" id="UP000070444">
    <property type="component" value="Unassembled WGS sequence"/>
</dbReference>
<dbReference type="EMBL" id="KQ964424">
    <property type="protein sequence ID" value="KXN74380.1"/>
    <property type="molecule type" value="Genomic_DNA"/>
</dbReference>
<evidence type="ECO:0000313" key="1">
    <source>
        <dbReference type="EMBL" id="KXN74380.1"/>
    </source>
</evidence>
<organism evidence="1 2">
    <name type="scientific">Conidiobolus coronatus (strain ATCC 28846 / CBS 209.66 / NRRL 28638)</name>
    <name type="common">Delacroixia coronata</name>
    <dbReference type="NCBI Taxonomy" id="796925"/>
    <lineage>
        <taxon>Eukaryota</taxon>
        <taxon>Fungi</taxon>
        <taxon>Fungi incertae sedis</taxon>
        <taxon>Zoopagomycota</taxon>
        <taxon>Entomophthoromycotina</taxon>
        <taxon>Entomophthoromycetes</taxon>
        <taxon>Entomophthorales</taxon>
        <taxon>Ancylistaceae</taxon>
        <taxon>Conidiobolus</taxon>
    </lineage>
</organism>
<keyword evidence="2" id="KW-1185">Reference proteome</keyword>
<sequence>MTLKSNPTPASRLSPYATLDARTIPTVPKLLPPLSSATSTIQKSSIDQVCFRYLESATKFNKERELASYMLCFAKDHKDEEKSSRFNPLSGVSIKFIKGYKDCEDYVNHINDDPFQQSFQQTTQNQHINLSVGDHVDTALIAVASIFKPSMKLTDQYIESFSSGKQTKFLTDFIQYGRDFKGIQLLSSVFDKLQDKWFRK</sequence>
<reference evidence="1 2" key="1">
    <citation type="journal article" date="2015" name="Genome Biol. Evol.">
        <title>Phylogenomic analyses indicate that early fungi evolved digesting cell walls of algal ancestors of land plants.</title>
        <authorList>
            <person name="Chang Y."/>
            <person name="Wang S."/>
            <person name="Sekimoto S."/>
            <person name="Aerts A.L."/>
            <person name="Choi C."/>
            <person name="Clum A."/>
            <person name="LaButti K.M."/>
            <person name="Lindquist E.A."/>
            <person name="Yee Ngan C."/>
            <person name="Ohm R.A."/>
            <person name="Salamov A.A."/>
            <person name="Grigoriev I.V."/>
            <person name="Spatafora J.W."/>
            <person name="Berbee M.L."/>
        </authorList>
    </citation>
    <scope>NUCLEOTIDE SEQUENCE [LARGE SCALE GENOMIC DNA]</scope>
    <source>
        <strain evidence="1 2">NRRL 28638</strain>
    </source>
</reference>
<protein>
    <submittedName>
        <fullName evidence="1">Uncharacterized protein</fullName>
    </submittedName>
</protein>
<accession>A0A137PHB9</accession>
<dbReference type="AlphaFoldDB" id="A0A137PHB9"/>
<evidence type="ECO:0000313" key="2">
    <source>
        <dbReference type="Proteomes" id="UP000070444"/>
    </source>
</evidence>
<gene>
    <name evidence="1" type="ORF">CONCODRAFT_76894</name>
</gene>
<name>A0A137PHB9_CONC2</name>